<dbReference type="Pfam" id="PF02826">
    <property type="entry name" value="2-Hacid_dh_C"/>
    <property type="match status" value="1"/>
</dbReference>
<keyword evidence="1 2" id="KW-0560">Oxidoreductase</keyword>
<dbReference type="InterPro" id="IPR043322">
    <property type="entry name" value="CtBP"/>
</dbReference>
<gene>
    <name evidence="5" type="ORF">ABUE31_14255</name>
</gene>
<dbReference type="RefSeq" id="WP_367724314.1">
    <property type="nucleotide sequence ID" value="NZ_JBFOCI010000004.1"/>
</dbReference>
<dbReference type="InterPro" id="IPR006139">
    <property type="entry name" value="D-isomer_2_OHA_DH_cat_dom"/>
</dbReference>
<dbReference type="EMBL" id="JBFOCI010000004">
    <property type="protein sequence ID" value="MEW9807152.1"/>
    <property type="molecule type" value="Genomic_DNA"/>
</dbReference>
<dbReference type="Pfam" id="PF00389">
    <property type="entry name" value="2-Hacid_dh"/>
    <property type="match status" value="1"/>
</dbReference>
<protein>
    <submittedName>
        <fullName evidence="5">C-terminal binding protein</fullName>
    </submittedName>
</protein>
<dbReference type="PANTHER" id="PTHR46029">
    <property type="entry name" value="C-TERMINAL-BINDING PROTEIN"/>
    <property type="match status" value="1"/>
</dbReference>
<proteinExistence type="inferred from homology"/>
<comment type="caution">
    <text evidence="5">The sequence shown here is derived from an EMBL/GenBank/DDBJ whole genome shotgun (WGS) entry which is preliminary data.</text>
</comment>
<dbReference type="Proteomes" id="UP001556196">
    <property type="component" value="Unassembled WGS sequence"/>
</dbReference>
<organism evidence="5 6">
    <name type="scientific">Mesorhizobium marinum</name>
    <dbReference type="NCBI Taxonomy" id="3228790"/>
    <lineage>
        <taxon>Bacteria</taxon>
        <taxon>Pseudomonadati</taxon>
        <taxon>Pseudomonadota</taxon>
        <taxon>Alphaproteobacteria</taxon>
        <taxon>Hyphomicrobiales</taxon>
        <taxon>Phyllobacteriaceae</taxon>
        <taxon>Mesorhizobium</taxon>
    </lineage>
</organism>
<evidence type="ECO:0000313" key="6">
    <source>
        <dbReference type="Proteomes" id="UP001556196"/>
    </source>
</evidence>
<accession>A0ABV3R1E1</accession>
<dbReference type="InterPro" id="IPR036291">
    <property type="entry name" value="NAD(P)-bd_dom_sf"/>
</dbReference>
<keyword evidence="6" id="KW-1185">Reference proteome</keyword>
<name>A0ABV3R1E1_9HYPH</name>
<feature type="domain" description="D-isomer specific 2-hydroxyacid dehydrogenase NAD-binding" evidence="4">
    <location>
        <begin position="111"/>
        <end position="300"/>
    </location>
</feature>
<comment type="similarity">
    <text evidence="2">Belongs to the D-isomer specific 2-hydroxyacid dehydrogenase family.</text>
</comment>
<dbReference type="SUPFAM" id="SSF52283">
    <property type="entry name" value="Formate/glycerate dehydrogenase catalytic domain-like"/>
    <property type="match status" value="1"/>
</dbReference>
<dbReference type="PROSITE" id="PS00670">
    <property type="entry name" value="D_2_HYDROXYACID_DH_2"/>
    <property type="match status" value="1"/>
</dbReference>
<dbReference type="Gene3D" id="3.40.50.720">
    <property type="entry name" value="NAD(P)-binding Rossmann-like Domain"/>
    <property type="match status" value="2"/>
</dbReference>
<evidence type="ECO:0000256" key="2">
    <source>
        <dbReference type="RuleBase" id="RU003719"/>
    </source>
</evidence>
<sequence length="350" mass="36877">MPPFILHPDLQSPLPADIEAKVYAGHYEAKAFRPSDFASIPASLWAGASGLVCYHEVTVNAELLDGMPNCRVVVRAGVGFDNIDLKAAGERGIAVCNTPDYGTTDVADHAIALTLGLLRGITAYNRAIMADPQKGWRFEDAPHVRRLSTQVFGVVGLGRIGTAAALRAKALGMRVVFFDPNRTTGTELSLGLERMPSLEALLAISDVVSLHTPLSPETKHMMNAETLAQMKPGSVLINTGRGGCVDLAALTDALMSGHVAAAGLDVLEAEPPAAASALMAAWRADGSPIRDRLIVTPHAAFYSPSSLIDLRSKSAATALNYLLTGDSRDCANRDFLDLAKAGARAAAARA</sequence>
<dbReference type="CDD" id="cd05299">
    <property type="entry name" value="CtBP_dh"/>
    <property type="match status" value="1"/>
</dbReference>
<dbReference type="SUPFAM" id="SSF51735">
    <property type="entry name" value="NAD(P)-binding Rossmann-fold domains"/>
    <property type="match status" value="1"/>
</dbReference>
<evidence type="ECO:0000256" key="1">
    <source>
        <dbReference type="ARBA" id="ARBA00023002"/>
    </source>
</evidence>
<dbReference type="InterPro" id="IPR006140">
    <property type="entry name" value="D-isomer_DH_NAD-bd"/>
</dbReference>
<feature type="domain" description="D-isomer specific 2-hydroxyacid dehydrogenase catalytic" evidence="3">
    <location>
        <begin position="45"/>
        <end position="325"/>
    </location>
</feature>
<dbReference type="InterPro" id="IPR029753">
    <property type="entry name" value="D-isomer_DH_CS"/>
</dbReference>
<dbReference type="InterPro" id="IPR051638">
    <property type="entry name" value="CTBP_dehydrogenase"/>
</dbReference>
<evidence type="ECO:0000259" key="4">
    <source>
        <dbReference type="Pfam" id="PF02826"/>
    </source>
</evidence>
<dbReference type="PANTHER" id="PTHR46029:SF7">
    <property type="entry name" value="C-TERMINAL-BINDING PROTEIN"/>
    <property type="match status" value="1"/>
</dbReference>
<reference evidence="5 6" key="1">
    <citation type="submission" date="2024-06" db="EMBL/GenBank/DDBJ databases">
        <authorList>
            <person name="Tuo L."/>
        </authorList>
    </citation>
    <scope>NUCLEOTIDE SEQUENCE [LARGE SCALE GENOMIC DNA]</scope>
    <source>
        <strain evidence="5 6">ZMM04-5</strain>
    </source>
</reference>
<evidence type="ECO:0000313" key="5">
    <source>
        <dbReference type="EMBL" id="MEW9807152.1"/>
    </source>
</evidence>
<evidence type="ECO:0000259" key="3">
    <source>
        <dbReference type="Pfam" id="PF00389"/>
    </source>
</evidence>